<comment type="caution">
    <text evidence="2">The sequence shown here is derived from an EMBL/GenBank/DDBJ whole genome shotgun (WGS) entry which is preliminary data.</text>
</comment>
<gene>
    <name evidence="2" type="ORF">QE440_002402</name>
</gene>
<dbReference type="AlphaFoldDB" id="A0AAJ2BI26"/>
<evidence type="ECO:0000259" key="1">
    <source>
        <dbReference type="Pfam" id="PF13679"/>
    </source>
</evidence>
<dbReference type="EMBL" id="JAVJAF010000001">
    <property type="protein sequence ID" value="MDR6234661.1"/>
    <property type="molecule type" value="Genomic_DNA"/>
</dbReference>
<accession>A0AAJ2BI26</accession>
<evidence type="ECO:0000313" key="2">
    <source>
        <dbReference type="EMBL" id="MDR6234661.1"/>
    </source>
</evidence>
<evidence type="ECO:0000313" key="3">
    <source>
        <dbReference type="Proteomes" id="UP001268036"/>
    </source>
</evidence>
<dbReference type="RefSeq" id="WP_309758568.1">
    <property type="nucleotide sequence ID" value="NZ_JAVJAF010000001.1"/>
</dbReference>
<feature type="domain" description="Methyltransferase" evidence="1">
    <location>
        <begin position="121"/>
        <end position="230"/>
    </location>
</feature>
<protein>
    <recommendedName>
        <fullName evidence="1">Methyltransferase domain-containing protein</fullName>
    </recommendedName>
</protein>
<dbReference type="InterPro" id="IPR025714">
    <property type="entry name" value="Methyltranfer_dom"/>
</dbReference>
<sequence length="402" mass="45349">MQADAFIDRFRALDLFLTEHQDLWRPRPFVELQLPWEATYPELAAWLRARSLADAEAVHTAPHTLAAPEPFSSLAQAAWALTQVAELAEIVMPPPLERQDVAVPGRKWQQIEAFGGKLNFQRPVQRWVDWCAGKGHLARRLAQPDTPALCLEVDDALVSAGEQLSQKVRAPVGHRQADVLQPLPATHLGTGDTPVALHACGDLHRQLLRVTVERECRQLALAPCCYDRIAAPLYGPLSEIAQASSLQLEREDLRLALCETVTGGQRVRRDRDLSMARRLSFDLLQRKVTGRDVYLNTPPLPVQWLRQPFAAFGQELARLKGLTLPRDVDWPHWEAQGFQRLAQVRNLELVRGLFRRPLELWLVLDQAMFLQQRGYAVQLGTFCAADLTPRNLMLVAEKDPQA</sequence>
<name>A0AAJ2BI26_9PSED</name>
<dbReference type="PANTHER" id="PTHR13369">
    <property type="match status" value="1"/>
</dbReference>
<reference evidence="2" key="1">
    <citation type="submission" date="2023-08" db="EMBL/GenBank/DDBJ databases">
        <title>Functional and genomic diversity of the sorghum phyllosphere microbiome.</title>
        <authorList>
            <person name="Shade A."/>
        </authorList>
    </citation>
    <scope>NUCLEOTIDE SEQUENCE</scope>
    <source>
        <strain evidence="2">SORGH_AS_0201</strain>
    </source>
</reference>
<dbReference type="Pfam" id="PF13679">
    <property type="entry name" value="Methyltransf_32"/>
    <property type="match status" value="1"/>
</dbReference>
<dbReference type="Proteomes" id="UP001268036">
    <property type="component" value="Unassembled WGS sequence"/>
</dbReference>
<organism evidence="2 3">
    <name type="scientific">Pseudomonas oryzihabitans</name>
    <dbReference type="NCBI Taxonomy" id="47885"/>
    <lineage>
        <taxon>Bacteria</taxon>
        <taxon>Pseudomonadati</taxon>
        <taxon>Pseudomonadota</taxon>
        <taxon>Gammaproteobacteria</taxon>
        <taxon>Pseudomonadales</taxon>
        <taxon>Pseudomonadaceae</taxon>
        <taxon>Pseudomonas</taxon>
    </lineage>
</organism>
<proteinExistence type="predicted"/>
<dbReference type="PANTHER" id="PTHR13369:SF0">
    <property type="entry name" value="GLUTATHIONE S-TRANSFERASE C-TERMINAL DOMAIN-CONTAINING PROTEIN"/>
    <property type="match status" value="1"/>
</dbReference>